<dbReference type="AlphaFoldDB" id="A0A1M5DSZ8"/>
<accession>A0A1M5DSZ8</accession>
<organism evidence="1 2">
    <name type="scientific">Fodinibius roseus</name>
    <dbReference type="NCBI Taxonomy" id="1194090"/>
    <lineage>
        <taxon>Bacteria</taxon>
        <taxon>Pseudomonadati</taxon>
        <taxon>Balneolota</taxon>
        <taxon>Balneolia</taxon>
        <taxon>Balneolales</taxon>
        <taxon>Balneolaceae</taxon>
        <taxon>Fodinibius</taxon>
    </lineage>
</organism>
<proteinExistence type="predicted"/>
<dbReference type="EMBL" id="FQUS01000012">
    <property type="protein sequence ID" value="SHF69971.1"/>
    <property type="molecule type" value="Genomic_DNA"/>
</dbReference>
<evidence type="ECO:0000313" key="2">
    <source>
        <dbReference type="Proteomes" id="UP000184041"/>
    </source>
</evidence>
<name>A0A1M5DSZ8_9BACT</name>
<sequence length="135" mass="15803">MYLGHVIFFNEVHGSISQPIATALNFELYVLFDRSINSNGLLFNCYYFVNNPGLLSLHYYRNSDLIKLLDFFEIYFRKKGNVLSPFANLFFYALGGMVNKILHPPFGNLHHIGNFLIVQPLMQSQYKRFFLPLRQ</sequence>
<reference evidence="1 2" key="1">
    <citation type="submission" date="2016-11" db="EMBL/GenBank/DDBJ databases">
        <authorList>
            <person name="Jaros S."/>
            <person name="Januszkiewicz K."/>
            <person name="Wedrychowicz H."/>
        </authorList>
    </citation>
    <scope>NUCLEOTIDE SEQUENCE [LARGE SCALE GENOMIC DNA]</scope>
    <source>
        <strain evidence="1 2">DSM 21986</strain>
    </source>
</reference>
<dbReference type="Proteomes" id="UP000184041">
    <property type="component" value="Unassembled WGS sequence"/>
</dbReference>
<protein>
    <submittedName>
        <fullName evidence="1">Uncharacterized protein</fullName>
    </submittedName>
</protein>
<gene>
    <name evidence="1" type="ORF">SAMN05443144_11222</name>
</gene>
<evidence type="ECO:0000313" key="1">
    <source>
        <dbReference type="EMBL" id="SHF69971.1"/>
    </source>
</evidence>
<keyword evidence="2" id="KW-1185">Reference proteome</keyword>